<evidence type="ECO:0000259" key="2">
    <source>
        <dbReference type="Pfam" id="PF01352"/>
    </source>
</evidence>
<dbReference type="GeneTree" id="ENSGT01000000220406"/>
<organism evidence="3 4">
    <name type="scientific">Leptobrachium leishanense</name>
    <name type="common">Leishan spiny toad</name>
    <dbReference type="NCBI Taxonomy" id="445787"/>
    <lineage>
        <taxon>Eukaryota</taxon>
        <taxon>Metazoa</taxon>
        <taxon>Chordata</taxon>
        <taxon>Craniata</taxon>
        <taxon>Vertebrata</taxon>
        <taxon>Euteleostomi</taxon>
        <taxon>Amphibia</taxon>
        <taxon>Batrachia</taxon>
        <taxon>Anura</taxon>
        <taxon>Pelobatoidea</taxon>
        <taxon>Megophryidae</taxon>
        <taxon>Leptobrachium</taxon>
    </lineage>
</organism>
<evidence type="ECO:0000256" key="1">
    <source>
        <dbReference type="SAM" id="MobiDB-lite"/>
    </source>
</evidence>
<proteinExistence type="predicted"/>
<dbReference type="Proteomes" id="UP000694569">
    <property type="component" value="Unplaced"/>
</dbReference>
<dbReference type="InterPro" id="IPR036051">
    <property type="entry name" value="KRAB_dom_sf"/>
</dbReference>
<dbReference type="OrthoDB" id="8939517at2759"/>
<evidence type="ECO:0000313" key="4">
    <source>
        <dbReference type="Proteomes" id="UP000694569"/>
    </source>
</evidence>
<keyword evidence="4" id="KW-1185">Reference proteome</keyword>
<dbReference type="CDD" id="cd07765">
    <property type="entry name" value="KRAB_A-box"/>
    <property type="match status" value="1"/>
</dbReference>
<dbReference type="InterPro" id="IPR001909">
    <property type="entry name" value="KRAB"/>
</dbReference>
<dbReference type="Ensembl" id="ENSLLET00000044148.1">
    <property type="protein sequence ID" value="ENSLLEP00000042451.1"/>
    <property type="gene ID" value="ENSLLEG00000027010.1"/>
</dbReference>
<dbReference type="GO" id="GO:0006355">
    <property type="term" value="P:regulation of DNA-templated transcription"/>
    <property type="evidence" value="ECO:0007669"/>
    <property type="project" value="InterPro"/>
</dbReference>
<name>A0A8C5QUS2_9ANUR</name>
<reference evidence="3" key="2">
    <citation type="submission" date="2025-09" db="UniProtKB">
        <authorList>
            <consortium name="Ensembl"/>
        </authorList>
    </citation>
    <scope>IDENTIFICATION</scope>
</reference>
<dbReference type="SUPFAM" id="SSF109640">
    <property type="entry name" value="KRAB domain (Kruppel-associated box)"/>
    <property type="match status" value="1"/>
</dbReference>
<feature type="domain" description="KRAB" evidence="2">
    <location>
        <begin position="48"/>
        <end position="77"/>
    </location>
</feature>
<sequence>MKNDEEKTEMILNYALEIIYMLAGEEYTVVKKSFLHRRHGHLLTGEVPVKCDDVAVYFTKDEWEYLQAHKDLYRNVVKADPQMFRDYRSSGSERIASPLHRRIGVPKMTMLTPHTRQRIIKRTRLSLPSSVQFGQLVHSMASIGRRVAKIDRNIYRMLREFKKQSALFPEDRFHVPSDLQNSLKESEGLCKDCQEPIYPSTENSATSFRPISCCQEVIDPVCKISAVSMPAIDSSPPHSPAITICSDVSDNSQTHSPCVTDFTGETLSGTPPPGPTGFYTAATSLAYTIPSDDTTSQISEKNLPYYDDFNSKNLNELEQDLPHPAGLLSPHTTSRLSHSPTSSNADSPNVRSPALIVVSEILEQQRAHMDSVRTPDCLGDPLPDIPLASMSAGLLNNFKMQSRDQPHRYAQLLFQHHVPYSVYKTWTHNTNFDGSRGKHALPKNLKKLIIRETSTAFKVTTAVLKKIRDTLNALLRIPRRAGWDSDANFV</sequence>
<feature type="compositionally biased region" description="Polar residues" evidence="1">
    <location>
        <begin position="330"/>
        <end position="350"/>
    </location>
</feature>
<dbReference type="AlphaFoldDB" id="A0A8C5QUS2"/>
<feature type="region of interest" description="Disordered" evidence="1">
    <location>
        <begin position="320"/>
        <end position="350"/>
    </location>
</feature>
<evidence type="ECO:0000313" key="3">
    <source>
        <dbReference type="Ensembl" id="ENSLLEP00000042451.1"/>
    </source>
</evidence>
<accession>A0A8C5QUS2</accession>
<dbReference type="Gene3D" id="6.10.140.140">
    <property type="match status" value="1"/>
</dbReference>
<reference evidence="3" key="1">
    <citation type="submission" date="2025-08" db="UniProtKB">
        <authorList>
            <consortium name="Ensembl"/>
        </authorList>
    </citation>
    <scope>IDENTIFICATION</scope>
</reference>
<dbReference type="Pfam" id="PF01352">
    <property type="entry name" value="KRAB"/>
    <property type="match status" value="1"/>
</dbReference>
<protein>
    <recommendedName>
        <fullName evidence="2">KRAB domain-containing protein</fullName>
    </recommendedName>
</protein>